<evidence type="ECO:0000256" key="1">
    <source>
        <dbReference type="SAM" id="MobiDB-lite"/>
    </source>
</evidence>
<reference evidence="2" key="1">
    <citation type="submission" date="2014-09" db="EMBL/GenBank/DDBJ databases">
        <title>Draft genome sequence of an oleaginous Mucoromycotina fungus Mucor ambiguus NBRC6742.</title>
        <authorList>
            <person name="Takeda I."/>
            <person name="Yamane N."/>
            <person name="Morita T."/>
            <person name="Tamano K."/>
            <person name="Machida M."/>
            <person name="Baker S."/>
            <person name="Koike H."/>
        </authorList>
    </citation>
    <scope>NUCLEOTIDE SEQUENCE</scope>
    <source>
        <strain evidence="2">NBRC 6742</strain>
    </source>
</reference>
<evidence type="ECO:0000313" key="2">
    <source>
        <dbReference type="EMBL" id="GAN11849.1"/>
    </source>
</evidence>
<gene>
    <name evidence="2" type="ORF">MAM1_1107d11463</name>
</gene>
<dbReference type="EMBL" id="DF837396">
    <property type="protein sequence ID" value="GAN11849.1"/>
    <property type="molecule type" value="Genomic_DNA"/>
</dbReference>
<sequence>MDQNQLLRLTEYIKFFGELLNDLGELLERRIEQQQQQQQQKGGVIQTAKRAERIHDKRRARARRRTKLQPAERPREATGLRRSARLMMARQRNV</sequence>
<proteinExistence type="predicted"/>
<dbReference type="Proteomes" id="UP000053815">
    <property type="component" value="Unassembled WGS sequence"/>
</dbReference>
<name>A0A0C9MWU5_9FUNG</name>
<evidence type="ECO:0000313" key="3">
    <source>
        <dbReference type="Proteomes" id="UP000053815"/>
    </source>
</evidence>
<accession>A0A0C9MWU5</accession>
<dbReference type="AlphaFoldDB" id="A0A0C9MWU5"/>
<feature type="compositionally biased region" description="Basic and acidic residues" evidence="1">
    <location>
        <begin position="70"/>
        <end position="79"/>
    </location>
</feature>
<keyword evidence="3" id="KW-1185">Reference proteome</keyword>
<organism evidence="2">
    <name type="scientific">Mucor ambiguus</name>
    <dbReference type="NCBI Taxonomy" id="91626"/>
    <lineage>
        <taxon>Eukaryota</taxon>
        <taxon>Fungi</taxon>
        <taxon>Fungi incertae sedis</taxon>
        <taxon>Mucoromycota</taxon>
        <taxon>Mucoromycotina</taxon>
        <taxon>Mucoromycetes</taxon>
        <taxon>Mucorales</taxon>
        <taxon>Mucorineae</taxon>
        <taxon>Mucoraceae</taxon>
        <taxon>Mucor</taxon>
    </lineage>
</organism>
<protein>
    <submittedName>
        <fullName evidence="2">Uncharacterized protein</fullName>
    </submittedName>
</protein>
<feature type="region of interest" description="Disordered" evidence="1">
    <location>
        <begin position="34"/>
        <end position="94"/>
    </location>
</feature>
<feature type="compositionally biased region" description="Basic residues" evidence="1">
    <location>
        <begin position="56"/>
        <end position="67"/>
    </location>
</feature>